<organism evidence="2 3">
    <name type="scientific">Lactococcus fujiensis JCM 16395</name>
    <dbReference type="NCBI Taxonomy" id="1291764"/>
    <lineage>
        <taxon>Bacteria</taxon>
        <taxon>Bacillati</taxon>
        <taxon>Bacillota</taxon>
        <taxon>Bacilli</taxon>
        <taxon>Lactobacillales</taxon>
        <taxon>Streptococcaceae</taxon>
        <taxon>Lactococcus</taxon>
    </lineage>
</organism>
<accession>A0A2A5RPZ4</accession>
<dbReference type="STRING" id="1291764.GCA_001311235_00194"/>
<reference evidence="2 3" key="1">
    <citation type="submission" date="2014-12" db="EMBL/GenBank/DDBJ databases">
        <title>Draft genome sequences of 10 type strains of Lactococcus.</title>
        <authorList>
            <person name="Sun Z."/>
            <person name="Zhong Z."/>
            <person name="Liu W."/>
            <person name="Zhang W."/>
            <person name="Zhang H."/>
        </authorList>
    </citation>
    <scope>NUCLEOTIDE SEQUENCE [LARGE SCALE GENOMIC DNA]</scope>
    <source>
        <strain evidence="2 3">JCM 16395</strain>
    </source>
</reference>
<evidence type="ECO:0000313" key="3">
    <source>
        <dbReference type="Proteomes" id="UP000218181"/>
    </source>
</evidence>
<comment type="caution">
    <text evidence="2">The sequence shown here is derived from an EMBL/GenBank/DDBJ whole genome shotgun (WGS) entry which is preliminary data.</text>
</comment>
<gene>
    <name evidence="2" type="ORF">RT41_GL000262</name>
</gene>
<dbReference type="EMBL" id="JXJU01000001">
    <property type="protein sequence ID" value="PCS01498.1"/>
    <property type="molecule type" value="Genomic_DNA"/>
</dbReference>
<dbReference type="InterPro" id="IPR027417">
    <property type="entry name" value="P-loop_NTPase"/>
</dbReference>
<dbReference type="InterPro" id="IPR002182">
    <property type="entry name" value="NB-ARC"/>
</dbReference>
<keyword evidence="3" id="KW-1185">Reference proteome</keyword>
<dbReference type="Proteomes" id="UP000218181">
    <property type="component" value="Unassembled WGS sequence"/>
</dbReference>
<dbReference type="RefSeq" id="WP_096816932.1">
    <property type="nucleotide sequence ID" value="NZ_JXJU01000001.1"/>
</dbReference>
<dbReference type="SUPFAM" id="SSF52540">
    <property type="entry name" value="P-loop containing nucleoside triphosphate hydrolases"/>
    <property type="match status" value="1"/>
</dbReference>
<sequence>MNNDWNFKSFVDILIASRKTIRDNVSRSRPKIAERLFYLILPSSVCGNDEKAAQKYVAAGEKPPLEITDDHSAEARSIYGLSDDEITEQYITSNEFDEIFDFFIPEIYAYLIHKCITVLEDYNPEDLNSNLTKLVRESETNPNNKLFLFHCLIDVLAFRINKGSRGISDDFLRENRIIEERKALGIPEKINGQRSTSDELLKSKNTNIEFLTKNPRLIVEQYKQRSLDEWDTLQQELADGNGKVFIQGLSGIGKSEFAKEFWNKAKESGEFKYFAWIDFENDLESSLFRQFYPAMNEDGTPKITQSILLKRVQDMGTQLLLIIDNFSSKEGFEKDSLLSDLLAFNCTVLITTTEFLDYTGLKRHKLESLSLDNCISLFKDYYSAEYDDEKISTIIQLLGFHTISIELVSKSCNEERVLLNNIISFLSENNLAYSDVEISTNHPRLTTNETVKDQLVKLFSIMQKYLHKEEISILIGFSIFKKASFTREQAMDWFDLKSMKYLEKMVKLGWLKSEKFPERDQNIYSIHDACALLVLNQFDITVYYQHFSHIVESDIYWKEIRSTSVINEDFVLRITSFIESFLYIEKSFNFIFLINDYAYKLYYMTSKHYNFYKERCKVYIQQAKSILKQMNAGDFEKCKDSSYLINDEPDTFDSLNYQIEISLDIIMIFLLSTEKSKNSFMKQESLYQELLTKHPLINKEKLVYQFDYINISQELLWLYCDYEQKEKILPCIQKLTELQENFSYSHIQNDIVYKNYAELDLLCFTNIARGYIIIKNYTSAEEYLEKSRKMLNFLKKLKTDDTRYVSIENYKYLKHMLLVCKNRGVDAYKQSLCDKYHFIKKSTMDEFAKKRILEGILFAYNPFYLDKEQDKKVP</sequence>
<dbReference type="OrthoDB" id="9786073at2"/>
<feature type="domain" description="NB-ARC" evidence="1">
    <location>
        <begin position="231"/>
        <end position="381"/>
    </location>
</feature>
<protein>
    <recommendedName>
        <fullName evidence="1">NB-ARC domain-containing protein</fullName>
    </recommendedName>
</protein>
<name>A0A2A5RPZ4_9LACT</name>
<dbReference type="GO" id="GO:0043531">
    <property type="term" value="F:ADP binding"/>
    <property type="evidence" value="ECO:0007669"/>
    <property type="project" value="InterPro"/>
</dbReference>
<evidence type="ECO:0000259" key="1">
    <source>
        <dbReference type="Pfam" id="PF00931"/>
    </source>
</evidence>
<dbReference type="Pfam" id="PF00931">
    <property type="entry name" value="NB-ARC"/>
    <property type="match status" value="1"/>
</dbReference>
<dbReference type="Gene3D" id="3.40.50.300">
    <property type="entry name" value="P-loop containing nucleotide triphosphate hydrolases"/>
    <property type="match status" value="1"/>
</dbReference>
<proteinExistence type="predicted"/>
<dbReference type="AlphaFoldDB" id="A0A2A5RPZ4"/>
<evidence type="ECO:0000313" key="2">
    <source>
        <dbReference type="EMBL" id="PCS01498.1"/>
    </source>
</evidence>